<dbReference type="AlphaFoldDB" id="A0A0F8Z6T1"/>
<accession>A0A0F8Z6T1</accession>
<name>A0A0F8Z6T1_9ZZZZ</name>
<comment type="caution">
    <text evidence="1">The sequence shown here is derived from an EMBL/GenBank/DDBJ whole genome shotgun (WGS) entry which is preliminary data.</text>
</comment>
<sequence length="138" mass="15108">MGKWINRHDKRFIDRASSSTMRDNYGGVFIDGDGHAVSNADWIYGPDMSAVGGQPNKYWLISGDTVGLMNQVARDAVDAAELSDSRDSVAAQLDEVEDVLRAFALVQLDEINVLRGLFGLPDRTVVQLKNAVRAKLGN</sequence>
<proteinExistence type="predicted"/>
<gene>
    <name evidence="1" type="ORF">LCGC14_3007720</name>
</gene>
<evidence type="ECO:0000313" key="1">
    <source>
        <dbReference type="EMBL" id="KKK62099.1"/>
    </source>
</evidence>
<organism evidence="1">
    <name type="scientific">marine sediment metagenome</name>
    <dbReference type="NCBI Taxonomy" id="412755"/>
    <lineage>
        <taxon>unclassified sequences</taxon>
        <taxon>metagenomes</taxon>
        <taxon>ecological metagenomes</taxon>
    </lineage>
</organism>
<reference evidence="1" key="1">
    <citation type="journal article" date="2015" name="Nature">
        <title>Complex archaea that bridge the gap between prokaryotes and eukaryotes.</title>
        <authorList>
            <person name="Spang A."/>
            <person name="Saw J.H."/>
            <person name="Jorgensen S.L."/>
            <person name="Zaremba-Niedzwiedzka K."/>
            <person name="Martijn J."/>
            <person name="Lind A.E."/>
            <person name="van Eijk R."/>
            <person name="Schleper C."/>
            <person name="Guy L."/>
            <person name="Ettema T.J."/>
        </authorList>
    </citation>
    <scope>NUCLEOTIDE SEQUENCE</scope>
</reference>
<protein>
    <submittedName>
        <fullName evidence="1">Uncharacterized protein</fullName>
    </submittedName>
</protein>
<dbReference type="EMBL" id="LAZR01062158">
    <property type="protein sequence ID" value="KKK62099.1"/>
    <property type="molecule type" value="Genomic_DNA"/>
</dbReference>